<sequence>SAEDNNFVPVGGTWLETPEKEELNIEERIPLYLRNLGIDQSPGTILKPFVSRGPIREVEFSPSELRTLKDSTDTLT</sequence>
<accession>A0A093EWV6</accession>
<dbReference type="GO" id="GO:0046599">
    <property type="term" value="P:regulation of centriole replication"/>
    <property type="evidence" value="ECO:0007669"/>
    <property type="project" value="TreeGrafter"/>
</dbReference>
<dbReference type="Proteomes" id="UP000054190">
    <property type="component" value="Unassembled WGS sequence"/>
</dbReference>
<dbReference type="GO" id="GO:0005814">
    <property type="term" value="C:centriole"/>
    <property type="evidence" value="ECO:0007669"/>
    <property type="project" value="TreeGrafter"/>
</dbReference>
<dbReference type="PANTHER" id="PTHR21553">
    <property type="entry name" value="ALMS1-RELATED"/>
    <property type="match status" value="1"/>
</dbReference>
<dbReference type="GO" id="GO:0005813">
    <property type="term" value="C:centrosome"/>
    <property type="evidence" value="ECO:0007669"/>
    <property type="project" value="TreeGrafter"/>
</dbReference>
<reference evidence="1 2" key="1">
    <citation type="submission" date="2014-04" db="EMBL/GenBank/DDBJ databases">
        <title>Genome evolution of avian class.</title>
        <authorList>
            <person name="Zhang G."/>
            <person name="Li C."/>
        </authorList>
    </citation>
    <scope>NUCLEOTIDE SEQUENCE [LARGE SCALE GENOMIC DNA]</scope>
    <source>
        <strain evidence="1">BGI_N341</strain>
    </source>
</reference>
<evidence type="ECO:0000313" key="2">
    <source>
        <dbReference type="Proteomes" id="UP000054190"/>
    </source>
</evidence>
<evidence type="ECO:0000313" key="1">
    <source>
        <dbReference type="EMBL" id="KFV48675.1"/>
    </source>
</evidence>
<name>A0A093EWV6_TYTAL</name>
<dbReference type="AlphaFoldDB" id="A0A093EWV6"/>
<feature type="non-terminal residue" evidence="1">
    <location>
        <position position="76"/>
    </location>
</feature>
<dbReference type="GO" id="GO:0005829">
    <property type="term" value="C:cytosol"/>
    <property type="evidence" value="ECO:0007669"/>
    <property type="project" value="TreeGrafter"/>
</dbReference>
<keyword evidence="2" id="KW-1185">Reference proteome</keyword>
<proteinExistence type="predicted"/>
<organism evidence="1 2">
    <name type="scientific">Tyto alba</name>
    <name type="common">Barn owl</name>
    <dbReference type="NCBI Taxonomy" id="56313"/>
    <lineage>
        <taxon>Eukaryota</taxon>
        <taxon>Metazoa</taxon>
        <taxon>Chordata</taxon>
        <taxon>Craniata</taxon>
        <taxon>Vertebrata</taxon>
        <taxon>Euteleostomi</taxon>
        <taxon>Archelosauria</taxon>
        <taxon>Archosauria</taxon>
        <taxon>Dinosauria</taxon>
        <taxon>Saurischia</taxon>
        <taxon>Theropoda</taxon>
        <taxon>Coelurosauria</taxon>
        <taxon>Aves</taxon>
        <taxon>Neognathae</taxon>
        <taxon>Neoaves</taxon>
        <taxon>Telluraves</taxon>
        <taxon>Strigiformes</taxon>
        <taxon>Tytonidae</taxon>
        <taxon>Tyto</taxon>
    </lineage>
</organism>
<protein>
    <submittedName>
        <fullName evidence="1">Uncharacterized protein</fullName>
    </submittedName>
</protein>
<dbReference type="EMBL" id="KK381560">
    <property type="protein sequence ID" value="KFV48675.1"/>
    <property type="molecule type" value="Genomic_DNA"/>
</dbReference>
<gene>
    <name evidence="1" type="ORF">N341_10368</name>
</gene>
<feature type="non-terminal residue" evidence="1">
    <location>
        <position position="1"/>
    </location>
</feature>
<dbReference type="PANTHER" id="PTHR21553:SF22">
    <property type="entry name" value="CENTROSOME-ASSOCIATED PROTEIN ALMS1"/>
    <property type="match status" value="1"/>
</dbReference>
<dbReference type="GO" id="GO:0008017">
    <property type="term" value="F:microtubule binding"/>
    <property type="evidence" value="ECO:0007669"/>
    <property type="project" value="TreeGrafter"/>
</dbReference>